<keyword evidence="4" id="KW-1185">Reference proteome</keyword>
<dbReference type="PROSITE" id="PS51708">
    <property type="entry name" value="CHAD"/>
    <property type="match status" value="1"/>
</dbReference>
<feature type="domain" description="CYTH" evidence="1">
    <location>
        <begin position="1"/>
        <end position="208"/>
    </location>
</feature>
<organism evidence="3 4">
    <name type="scientific">Massilia eurypsychrophila</name>
    <dbReference type="NCBI Taxonomy" id="1485217"/>
    <lineage>
        <taxon>Bacteria</taxon>
        <taxon>Pseudomonadati</taxon>
        <taxon>Pseudomonadota</taxon>
        <taxon>Betaproteobacteria</taxon>
        <taxon>Burkholderiales</taxon>
        <taxon>Oxalobacteraceae</taxon>
        <taxon>Telluria group</taxon>
        <taxon>Massilia</taxon>
    </lineage>
</organism>
<accession>A0A2G8TG01</accession>
<evidence type="ECO:0000313" key="4">
    <source>
        <dbReference type="Proteomes" id="UP000230390"/>
    </source>
</evidence>
<dbReference type="InterPro" id="IPR039013">
    <property type="entry name" value="YgiF"/>
</dbReference>
<dbReference type="OrthoDB" id="3034217at2"/>
<dbReference type="PANTHER" id="PTHR39569:SF1">
    <property type="entry name" value="INORGANIC TRIPHOSPHATASE"/>
    <property type="match status" value="1"/>
</dbReference>
<dbReference type="Pfam" id="PF05235">
    <property type="entry name" value="CHAD"/>
    <property type="match status" value="1"/>
</dbReference>
<evidence type="ECO:0000259" key="1">
    <source>
        <dbReference type="PROSITE" id="PS51707"/>
    </source>
</evidence>
<dbReference type="EMBL" id="PDOC01000005">
    <property type="protein sequence ID" value="PIL44980.1"/>
    <property type="molecule type" value="Genomic_DNA"/>
</dbReference>
<dbReference type="Gene3D" id="2.40.320.10">
    <property type="entry name" value="Hypothetical Protein Pfu-838710-001"/>
    <property type="match status" value="1"/>
</dbReference>
<evidence type="ECO:0000259" key="2">
    <source>
        <dbReference type="PROSITE" id="PS51708"/>
    </source>
</evidence>
<dbReference type="GO" id="GO:0050355">
    <property type="term" value="F:inorganic triphosphate phosphatase activity"/>
    <property type="evidence" value="ECO:0007669"/>
    <property type="project" value="InterPro"/>
</dbReference>
<reference evidence="3 4" key="1">
    <citation type="submission" date="2017-10" db="EMBL/GenBank/DDBJ databases">
        <title>Massilia psychrophilum sp. nov., a novel purple-pigmented bacterium isolated from Tianshan glacier, Xinjiang Municipality, China.</title>
        <authorList>
            <person name="Wang H."/>
        </authorList>
    </citation>
    <scope>NUCLEOTIDE SEQUENCE [LARGE SCALE GENOMIC DNA]</scope>
    <source>
        <strain evidence="3 4">JCM 30074</strain>
    </source>
</reference>
<dbReference type="InterPro" id="IPR023577">
    <property type="entry name" value="CYTH_domain"/>
</dbReference>
<dbReference type="Gene3D" id="1.40.20.10">
    <property type="entry name" value="CHAD domain"/>
    <property type="match status" value="1"/>
</dbReference>
<proteinExistence type="predicted"/>
<feature type="domain" description="CHAD" evidence="2">
    <location>
        <begin position="223"/>
        <end position="507"/>
    </location>
</feature>
<dbReference type="Proteomes" id="UP000230390">
    <property type="component" value="Unassembled WGS sequence"/>
</dbReference>
<dbReference type="SMART" id="SM01118">
    <property type="entry name" value="CYTH"/>
    <property type="match status" value="1"/>
</dbReference>
<dbReference type="InterPro" id="IPR007899">
    <property type="entry name" value="CHAD_dom"/>
</dbReference>
<dbReference type="SUPFAM" id="SSF55154">
    <property type="entry name" value="CYTH-like phosphatases"/>
    <property type="match status" value="1"/>
</dbReference>
<dbReference type="GO" id="GO:0046872">
    <property type="term" value="F:metal ion binding"/>
    <property type="evidence" value="ECO:0007669"/>
    <property type="project" value="TreeGrafter"/>
</dbReference>
<gene>
    <name evidence="3" type="ORF">CR105_10940</name>
</gene>
<dbReference type="PROSITE" id="PS51707">
    <property type="entry name" value="CYTH"/>
    <property type="match status" value="1"/>
</dbReference>
<name>A0A2G8TG01_9BURK</name>
<evidence type="ECO:0000313" key="3">
    <source>
        <dbReference type="EMBL" id="PIL44980.1"/>
    </source>
</evidence>
<dbReference type="AlphaFoldDB" id="A0A2G8TG01"/>
<dbReference type="RefSeq" id="WP_099788484.1">
    <property type="nucleotide sequence ID" value="NZ_JBHLYV010000032.1"/>
</dbReference>
<dbReference type="InterPro" id="IPR038186">
    <property type="entry name" value="CHAD_dom_sf"/>
</dbReference>
<dbReference type="InterPro" id="IPR033469">
    <property type="entry name" value="CYTH-like_dom_sf"/>
</dbReference>
<protein>
    <submittedName>
        <fullName evidence="3">Inorganic triphosphatase</fullName>
    </submittedName>
</protein>
<sequence length="512" mass="56917">MEVELKLVIDPQDQDALLQHPLLNGQSASAPREQTVSDTYFDTPDLRLRQSDIGLRVRSVDGGWVQNIEHGDSVHGAIHFRHEWASPVSGATPELRRLREVVDDKRTRRNVLDAAASGKGLAPVFTTTVRRIAWELHPQEGGLIALAFDQGRLECDGKDSSIHELELEMKSGDPAHLFDLALALQNDIPLQIGTRSNADRGYALLAPAVPAAVKATRLALTRDMTAERAFQEIMFNTTAQIHDNAEGVAERHDVESLHQMRVGMRRLRLALSMYKRLLRLPVELQQELDWLATELGGARDWDVLAGSTLPTLARQLAEPRQIDAVRGAAEENARQHREAAAAAVASPRYTRLMLGINRWVQAMDWHDELPSLKGGEKQLMAPVMAFASATLKRNRRRLHSRGTNLDRATVEARHRVRIAAKKNRYAAEFFGSLFSPRQVKPYVKALTCLQDELGLLNDAAVADRLLSGIADARPDLSAEVGFITGFMTAATVGRNKEISTLWKRVDKMRVPG</sequence>
<dbReference type="Pfam" id="PF01928">
    <property type="entry name" value="CYTH"/>
    <property type="match status" value="1"/>
</dbReference>
<dbReference type="SMART" id="SM00880">
    <property type="entry name" value="CHAD"/>
    <property type="match status" value="1"/>
</dbReference>
<comment type="caution">
    <text evidence="3">The sequence shown here is derived from an EMBL/GenBank/DDBJ whole genome shotgun (WGS) entry which is preliminary data.</text>
</comment>
<dbReference type="PANTHER" id="PTHR39569">
    <property type="entry name" value="INORGANIC TRIPHOSPHATASE"/>
    <property type="match status" value="1"/>
</dbReference>
<dbReference type="CDD" id="cd07756">
    <property type="entry name" value="CYTH-like_Pase_CHAD"/>
    <property type="match status" value="1"/>
</dbReference>